<dbReference type="EMBL" id="JBHMAF010000050">
    <property type="protein sequence ID" value="MFB9758972.1"/>
    <property type="molecule type" value="Genomic_DNA"/>
</dbReference>
<sequence length="81" mass="9300">MWLYIIAVNILAFSFMGIDKRRARAGLRRIPERSLFMTAIAGGVFGIWIGMYTFRHKTRKRAFVVGVPLLALLFLVIVLQM</sequence>
<protein>
    <submittedName>
        <fullName evidence="2">DUF1294 domain-containing protein</fullName>
    </submittedName>
</protein>
<keyword evidence="1" id="KW-0472">Membrane</keyword>
<feature type="transmembrane region" description="Helical" evidence="1">
    <location>
        <begin position="61"/>
        <end position="79"/>
    </location>
</feature>
<evidence type="ECO:0000313" key="2">
    <source>
        <dbReference type="EMBL" id="MFB9758972.1"/>
    </source>
</evidence>
<feature type="transmembrane region" description="Helical" evidence="1">
    <location>
        <begin position="35"/>
        <end position="54"/>
    </location>
</feature>
<comment type="caution">
    <text evidence="2">The sequence shown here is derived from an EMBL/GenBank/DDBJ whole genome shotgun (WGS) entry which is preliminary data.</text>
</comment>
<organism evidence="2 3">
    <name type="scientific">Ectobacillus funiculus</name>
    <dbReference type="NCBI Taxonomy" id="137993"/>
    <lineage>
        <taxon>Bacteria</taxon>
        <taxon>Bacillati</taxon>
        <taxon>Bacillota</taxon>
        <taxon>Bacilli</taxon>
        <taxon>Bacillales</taxon>
        <taxon>Bacillaceae</taxon>
        <taxon>Ectobacillus</taxon>
    </lineage>
</organism>
<dbReference type="RefSeq" id="WP_379949284.1">
    <property type="nucleotide sequence ID" value="NZ_JBHMAF010000050.1"/>
</dbReference>
<name>A0ABV5WEE6_9BACI</name>
<evidence type="ECO:0000313" key="3">
    <source>
        <dbReference type="Proteomes" id="UP001589609"/>
    </source>
</evidence>
<evidence type="ECO:0000256" key="1">
    <source>
        <dbReference type="SAM" id="Phobius"/>
    </source>
</evidence>
<dbReference type="InterPro" id="IPR010718">
    <property type="entry name" value="DUF1294"/>
</dbReference>
<dbReference type="Pfam" id="PF06961">
    <property type="entry name" value="DUF1294"/>
    <property type="match status" value="1"/>
</dbReference>
<keyword evidence="1" id="KW-1133">Transmembrane helix</keyword>
<reference evidence="2 3" key="1">
    <citation type="submission" date="2024-09" db="EMBL/GenBank/DDBJ databases">
        <authorList>
            <person name="Sun Q."/>
            <person name="Mori K."/>
        </authorList>
    </citation>
    <scope>NUCLEOTIDE SEQUENCE [LARGE SCALE GENOMIC DNA]</scope>
    <source>
        <strain evidence="2 3">JCM 11201</strain>
    </source>
</reference>
<proteinExistence type="predicted"/>
<accession>A0ABV5WEE6</accession>
<keyword evidence="3" id="KW-1185">Reference proteome</keyword>
<gene>
    <name evidence="2" type="ORF">ACFFMS_10915</name>
</gene>
<dbReference type="Proteomes" id="UP001589609">
    <property type="component" value="Unassembled WGS sequence"/>
</dbReference>
<keyword evidence="1" id="KW-0812">Transmembrane</keyword>